<reference evidence="6" key="2">
    <citation type="submission" date="2024-10" db="UniProtKB">
        <authorList>
            <consortium name="EnsemblProtists"/>
        </authorList>
    </citation>
    <scope>IDENTIFICATION</scope>
</reference>
<organism evidence="6 7">
    <name type="scientific">Emiliania huxleyi (strain CCMP1516)</name>
    <dbReference type="NCBI Taxonomy" id="280463"/>
    <lineage>
        <taxon>Eukaryota</taxon>
        <taxon>Haptista</taxon>
        <taxon>Haptophyta</taxon>
        <taxon>Prymnesiophyceae</taxon>
        <taxon>Isochrysidales</taxon>
        <taxon>Noelaerhabdaceae</taxon>
        <taxon>Emiliania</taxon>
    </lineage>
</organism>
<sequence>MSKGMSYTKVGASLDDLEEGDDDGSPLAMRRAAPCNGVPSASTSVCQRFATAGSLGGIRLLVLVGVVLQNTAYSLARRYSRGTLQEKYSASSALIVMELAKGALSCWKIAYSEAPSDVPAGPLLSKCAFLARHSMTMLVPAAIYLAMNILGFVALQYLDAATFAVLAQMKVLSTAVFSVLILQRRLHVRKWRALTLLTTGVVLLSHEAMPKKTDSTQGKAMSDFGVGVAAVGCEVLLSGFVSIYFEKVLKSKTEVYSVWDRNFQLAFWSILIYTPIMLHDRPGDPFGGWTPMAAACAAIGAAGGVLVALSIKYADSILKTIATSGAIVLTTALNAALLDGPWGLSIIAGAIVVVTAVFDYNDKGDPETRLSHAVDRLARNSASA</sequence>
<dbReference type="GeneID" id="17255657"/>
<dbReference type="eggNOG" id="KOG2234">
    <property type="taxonomic scope" value="Eukaryota"/>
</dbReference>
<evidence type="ECO:0000256" key="5">
    <source>
        <dbReference type="SAM" id="Phobius"/>
    </source>
</evidence>
<dbReference type="RefSeq" id="XP_005761950.1">
    <property type="nucleotide sequence ID" value="XM_005761893.1"/>
</dbReference>
<dbReference type="NCBIfam" id="TIGR00803">
    <property type="entry name" value="nst"/>
    <property type="match status" value="1"/>
</dbReference>
<protein>
    <recommendedName>
        <fullName evidence="8">Nucleotide-sugar transporter</fullName>
    </recommendedName>
</protein>
<proteinExistence type="predicted"/>
<evidence type="ECO:0000313" key="6">
    <source>
        <dbReference type="EnsemblProtists" id="EOD09521"/>
    </source>
</evidence>
<keyword evidence="7" id="KW-1185">Reference proteome</keyword>
<dbReference type="GO" id="GO:0015165">
    <property type="term" value="F:pyrimidine nucleotide-sugar transmembrane transporter activity"/>
    <property type="evidence" value="ECO:0007669"/>
    <property type="project" value="InterPro"/>
</dbReference>
<feature type="transmembrane region" description="Helical" evidence="5">
    <location>
        <begin position="135"/>
        <end position="155"/>
    </location>
</feature>
<evidence type="ECO:0000313" key="7">
    <source>
        <dbReference type="Proteomes" id="UP000013827"/>
    </source>
</evidence>
<dbReference type="InterPro" id="IPR037185">
    <property type="entry name" value="EmrE-like"/>
</dbReference>
<keyword evidence="2 5" id="KW-0812">Transmembrane</keyword>
<feature type="transmembrane region" description="Helical" evidence="5">
    <location>
        <begin position="288"/>
        <end position="309"/>
    </location>
</feature>
<feature type="transmembrane region" description="Helical" evidence="5">
    <location>
        <begin position="342"/>
        <end position="360"/>
    </location>
</feature>
<dbReference type="KEGG" id="ehx:EMIHUDRAFT_96775"/>
<evidence type="ECO:0000256" key="1">
    <source>
        <dbReference type="ARBA" id="ARBA00004141"/>
    </source>
</evidence>
<dbReference type="AlphaFoldDB" id="A0A0D3IE36"/>
<evidence type="ECO:0000256" key="2">
    <source>
        <dbReference type="ARBA" id="ARBA00022692"/>
    </source>
</evidence>
<dbReference type="HOGENOM" id="CLU_024645_2_0_1"/>
<evidence type="ECO:0000256" key="4">
    <source>
        <dbReference type="ARBA" id="ARBA00023136"/>
    </source>
</evidence>
<dbReference type="EnsemblProtists" id="EOD09521">
    <property type="protein sequence ID" value="EOD09521"/>
    <property type="gene ID" value="EMIHUDRAFT_96775"/>
</dbReference>
<dbReference type="SUPFAM" id="SSF103481">
    <property type="entry name" value="Multidrug resistance efflux transporter EmrE"/>
    <property type="match status" value="2"/>
</dbReference>
<keyword evidence="4 5" id="KW-0472">Membrane</keyword>
<dbReference type="GO" id="GO:0000139">
    <property type="term" value="C:Golgi membrane"/>
    <property type="evidence" value="ECO:0007669"/>
    <property type="project" value="InterPro"/>
</dbReference>
<feature type="transmembrane region" description="Helical" evidence="5">
    <location>
        <begin position="161"/>
        <end position="182"/>
    </location>
</feature>
<accession>A0A0D3IE36</accession>
<dbReference type="PANTHER" id="PTHR10231">
    <property type="entry name" value="NUCLEOTIDE-SUGAR TRANSMEMBRANE TRANSPORTER"/>
    <property type="match status" value="1"/>
</dbReference>
<reference evidence="7" key="1">
    <citation type="journal article" date="2013" name="Nature">
        <title>Pan genome of the phytoplankton Emiliania underpins its global distribution.</title>
        <authorList>
            <person name="Read B.A."/>
            <person name="Kegel J."/>
            <person name="Klute M.J."/>
            <person name="Kuo A."/>
            <person name="Lefebvre S.C."/>
            <person name="Maumus F."/>
            <person name="Mayer C."/>
            <person name="Miller J."/>
            <person name="Monier A."/>
            <person name="Salamov A."/>
            <person name="Young J."/>
            <person name="Aguilar M."/>
            <person name="Claverie J.M."/>
            <person name="Frickenhaus S."/>
            <person name="Gonzalez K."/>
            <person name="Herman E.K."/>
            <person name="Lin Y.C."/>
            <person name="Napier J."/>
            <person name="Ogata H."/>
            <person name="Sarno A.F."/>
            <person name="Shmutz J."/>
            <person name="Schroeder D."/>
            <person name="de Vargas C."/>
            <person name="Verret F."/>
            <person name="von Dassow P."/>
            <person name="Valentin K."/>
            <person name="Van de Peer Y."/>
            <person name="Wheeler G."/>
            <person name="Dacks J.B."/>
            <person name="Delwiche C.F."/>
            <person name="Dyhrman S.T."/>
            <person name="Glockner G."/>
            <person name="John U."/>
            <person name="Richards T."/>
            <person name="Worden A.Z."/>
            <person name="Zhang X."/>
            <person name="Grigoriev I.V."/>
            <person name="Allen A.E."/>
            <person name="Bidle K."/>
            <person name="Borodovsky M."/>
            <person name="Bowler C."/>
            <person name="Brownlee C."/>
            <person name="Cock J.M."/>
            <person name="Elias M."/>
            <person name="Gladyshev V.N."/>
            <person name="Groth M."/>
            <person name="Guda C."/>
            <person name="Hadaegh A."/>
            <person name="Iglesias-Rodriguez M.D."/>
            <person name="Jenkins J."/>
            <person name="Jones B.M."/>
            <person name="Lawson T."/>
            <person name="Leese F."/>
            <person name="Lindquist E."/>
            <person name="Lobanov A."/>
            <person name="Lomsadze A."/>
            <person name="Malik S.B."/>
            <person name="Marsh M.E."/>
            <person name="Mackinder L."/>
            <person name="Mock T."/>
            <person name="Mueller-Roeber B."/>
            <person name="Pagarete A."/>
            <person name="Parker M."/>
            <person name="Probert I."/>
            <person name="Quesneville H."/>
            <person name="Raines C."/>
            <person name="Rensing S.A."/>
            <person name="Riano-Pachon D.M."/>
            <person name="Richier S."/>
            <person name="Rokitta S."/>
            <person name="Shiraiwa Y."/>
            <person name="Soanes D.M."/>
            <person name="van der Giezen M."/>
            <person name="Wahlund T.M."/>
            <person name="Williams B."/>
            <person name="Wilson W."/>
            <person name="Wolfe G."/>
            <person name="Wurch L.L."/>
        </authorList>
    </citation>
    <scope>NUCLEOTIDE SEQUENCE</scope>
</reference>
<evidence type="ECO:0008006" key="8">
    <source>
        <dbReference type="Google" id="ProtNLM"/>
    </source>
</evidence>
<dbReference type="Proteomes" id="UP000013827">
    <property type="component" value="Unassembled WGS sequence"/>
</dbReference>
<dbReference type="InterPro" id="IPR007271">
    <property type="entry name" value="Nuc_sug_transpt"/>
</dbReference>
<comment type="subcellular location">
    <subcellularLocation>
        <location evidence="1">Membrane</location>
        <topology evidence="1">Multi-pass membrane protein</topology>
    </subcellularLocation>
</comment>
<feature type="transmembrane region" description="Helical" evidence="5">
    <location>
        <begin position="316"/>
        <end position="336"/>
    </location>
</feature>
<dbReference type="PaxDb" id="2903-EOD09521"/>
<name>A0A0D3IE36_EMIH1</name>
<keyword evidence="3 5" id="KW-1133">Transmembrane helix</keyword>
<dbReference type="Pfam" id="PF04142">
    <property type="entry name" value="Nuc_sug_transp"/>
    <property type="match status" value="1"/>
</dbReference>
<dbReference type="OMA" id="LFSEPIW"/>
<feature type="transmembrane region" description="Helical" evidence="5">
    <location>
        <begin position="224"/>
        <end position="246"/>
    </location>
</feature>
<evidence type="ECO:0000256" key="3">
    <source>
        <dbReference type="ARBA" id="ARBA00022989"/>
    </source>
</evidence>
<dbReference type="STRING" id="2903.R1DFE3"/>